<dbReference type="PANTHER" id="PTHR31692">
    <property type="entry name" value="EXPANSIN-B3"/>
    <property type="match status" value="1"/>
</dbReference>
<evidence type="ECO:0000259" key="4">
    <source>
        <dbReference type="PROSITE" id="PS50842"/>
    </source>
</evidence>
<dbReference type="InterPro" id="IPR007112">
    <property type="entry name" value="Expansin/allergen_DPBB_dom"/>
</dbReference>
<dbReference type="InterPro" id="IPR009009">
    <property type="entry name" value="RlpA-like_DPBB"/>
</dbReference>
<dbReference type="Proteomes" id="UP000504607">
    <property type="component" value="Chromosome 1"/>
</dbReference>
<dbReference type="RefSeq" id="XP_019705229.1">
    <property type="nucleotide sequence ID" value="XM_019849670.2"/>
</dbReference>
<evidence type="ECO:0000256" key="2">
    <source>
        <dbReference type="ARBA" id="ARBA00005650"/>
    </source>
</evidence>
<dbReference type="PANTHER" id="PTHR31692:SF56">
    <property type="entry name" value="EXPANSIN-B2-RELATED"/>
    <property type="match status" value="1"/>
</dbReference>
<evidence type="ECO:0000313" key="6">
    <source>
        <dbReference type="Proteomes" id="UP000504607"/>
    </source>
</evidence>
<feature type="domain" description="Expansin-like CBD" evidence="5">
    <location>
        <begin position="107"/>
        <end position="188"/>
    </location>
</feature>
<comment type="subcellular location">
    <subcellularLocation>
        <location evidence="1">Secreted</location>
    </subcellularLocation>
</comment>
<organism evidence="6 9">
    <name type="scientific">Elaeis guineensis var. tenera</name>
    <name type="common">Oil palm</name>
    <dbReference type="NCBI Taxonomy" id="51953"/>
    <lineage>
        <taxon>Eukaryota</taxon>
        <taxon>Viridiplantae</taxon>
        <taxon>Streptophyta</taxon>
        <taxon>Embryophyta</taxon>
        <taxon>Tracheophyta</taxon>
        <taxon>Spermatophyta</taxon>
        <taxon>Magnoliopsida</taxon>
        <taxon>Liliopsida</taxon>
        <taxon>Arecaceae</taxon>
        <taxon>Arecoideae</taxon>
        <taxon>Cocoseae</taxon>
        <taxon>Elaeidinae</taxon>
        <taxon>Elaeis</taxon>
    </lineage>
</organism>
<feature type="domain" description="Expansin-like EG45" evidence="4">
    <location>
        <begin position="1"/>
        <end position="95"/>
    </location>
</feature>
<accession>A0A6J0PIJ8</accession>
<comment type="similarity">
    <text evidence="2">Belongs to the expansin family. Expansin B subfamily.</text>
</comment>
<dbReference type="KEGG" id="egu:105058843"/>
<dbReference type="PRINTS" id="PR00829">
    <property type="entry name" value="LOLP1ALLERGN"/>
</dbReference>
<dbReference type="GO" id="GO:0005576">
    <property type="term" value="C:extracellular region"/>
    <property type="evidence" value="ECO:0007669"/>
    <property type="project" value="UniProtKB-SubCell"/>
</dbReference>
<keyword evidence="6" id="KW-1185">Reference proteome</keyword>
<evidence type="ECO:0000313" key="8">
    <source>
        <dbReference type="RefSeq" id="XP_019705229.1"/>
    </source>
</evidence>
<dbReference type="RefSeq" id="XP_019705227.1">
    <property type="nucleotide sequence ID" value="XM_019849668.1"/>
</dbReference>
<dbReference type="PROSITE" id="PS50842">
    <property type="entry name" value="EXPANSIN_EG45"/>
    <property type="match status" value="1"/>
</dbReference>
<dbReference type="SUPFAM" id="SSF50685">
    <property type="entry name" value="Barwin-like endoglucanases"/>
    <property type="match status" value="1"/>
</dbReference>
<evidence type="ECO:0000313" key="9">
    <source>
        <dbReference type="RefSeq" id="XP_019705230.1"/>
    </source>
</evidence>
<dbReference type="InterPro" id="IPR005795">
    <property type="entry name" value="LolPI"/>
</dbReference>
<dbReference type="GeneID" id="105058843"/>
<protein>
    <submittedName>
        <fullName evidence="7 8">Expansin-B11</fullName>
    </submittedName>
</protein>
<dbReference type="InterPro" id="IPR007118">
    <property type="entry name" value="Expan_Lol_pI"/>
</dbReference>
<name>A0A6J0PIJ8_ELAGV</name>
<keyword evidence="3" id="KW-0964">Secreted</keyword>
<dbReference type="AlphaFoldDB" id="A0A6J0PIJ8"/>
<dbReference type="RefSeq" id="XP_073107768.1">
    <property type="nucleotide sequence ID" value="XM_073251667.1"/>
</dbReference>
<sequence length="193" mass="20766">MIAAGSTSIFNKGKGCGSRYQVMCTTPKACSGKVVTVVISNYSCPSTGCLRESAHFNFSSTASGAMANPGIADELRSAGYLQIQYSRLACEYLGRTVTFHMEHGSNPYYLVAVEFEDGDGDLSAVEIKEGSGEWHAMRQSCGVVWRLDTASSVHGPFSIQLTLQYSSKKLVANTVIPAGWKPGATYQSFVNYS</sequence>
<dbReference type="Gene3D" id="2.40.40.10">
    <property type="entry name" value="RlpA-like domain"/>
    <property type="match status" value="1"/>
</dbReference>
<proteinExistence type="inferred from homology"/>
<dbReference type="Pfam" id="PF01357">
    <property type="entry name" value="Expansin_C"/>
    <property type="match status" value="1"/>
</dbReference>
<dbReference type="RefSeq" id="XP_073107767.1">
    <property type="nucleotide sequence ID" value="XM_073251666.1"/>
</dbReference>
<dbReference type="Gene3D" id="2.60.40.760">
    <property type="entry name" value="Expansin, cellulose-binding-like domain"/>
    <property type="match status" value="1"/>
</dbReference>
<dbReference type="PRINTS" id="PR01225">
    <property type="entry name" value="EXPANSNFAMLY"/>
</dbReference>
<dbReference type="PROSITE" id="PS50843">
    <property type="entry name" value="EXPANSIN_CBD"/>
    <property type="match status" value="1"/>
</dbReference>
<dbReference type="RefSeq" id="XP_019705230.1">
    <property type="nucleotide sequence ID" value="XM_019849671.1"/>
</dbReference>
<evidence type="ECO:0000313" key="7">
    <source>
        <dbReference type="RefSeq" id="XP_019705227.1"/>
    </source>
</evidence>
<dbReference type="InterPro" id="IPR007117">
    <property type="entry name" value="Expansin_CBD"/>
</dbReference>
<gene>
    <name evidence="7 8 9" type="primary">LOC105058843</name>
</gene>
<dbReference type="InterPro" id="IPR036908">
    <property type="entry name" value="RlpA-like_sf"/>
</dbReference>
<reference evidence="7 8" key="1">
    <citation type="submission" date="2025-04" db="UniProtKB">
        <authorList>
            <consortium name="RefSeq"/>
        </authorList>
    </citation>
    <scope>IDENTIFICATION</scope>
</reference>
<evidence type="ECO:0000259" key="5">
    <source>
        <dbReference type="PROSITE" id="PS50843"/>
    </source>
</evidence>
<evidence type="ECO:0000256" key="1">
    <source>
        <dbReference type="ARBA" id="ARBA00004613"/>
    </source>
</evidence>
<dbReference type="Pfam" id="PF03330">
    <property type="entry name" value="DPBB_1"/>
    <property type="match status" value="1"/>
</dbReference>
<dbReference type="OrthoDB" id="406505at2759"/>
<dbReference type="SUPFAM" id="SSF49590">
    <property type="entry name" value="PHL pollen allergen"/>
    <property type="match status" value="1"/>
</dbReference>
<dbReference type="SMART" id="SM00837">
    <property type="entry name" value="DPBB_1"/>
    <property type="match status" value="1"/>
</dbReference>
<evidence type="ECO:0000256" key="3">
    <source>
        <dbReference type="ARBA" id="ARBA00022525"/>
    </source>
</evidence>
<dbReference type="InterPro" id="IPR036749">
    <property type="entry name" value="Expansin_CBD_sf"/>
</dbReference>